<dbReference type="eggNOG" id="ENOG502S8FS">
    <property type="taxonomic scope" value="Eukaryota"/>
</dbReference>
<dbReference type="OMA" id="NVTWCKF"/>
<evidence type="ECO:0000256" key="1">
    <source>
        <dbReference type="SAM" id="MobiDB-lite"/>
    </source>
</evidence>
<evidence type="ECO:0000256" key="3">
    <source>
        <dbReference type="SAM" id="SignalP"/>
    </source>
</evidence>
<proteinExistence type="predicted"/>
<dbReference type="GeneTree" id="ENSGT01030000235355"/>
<feature type="domain" description="Ig-like" evidence="4">
    <location>
        <begin position="36"/>
        <end position="129"/>
    </location>
</feature>
<feature type="transmembrane region" description="Helical" evidence="2">
    <location>
        <begin position="163"/>
        <end position="188"/>
    </location>
</feature>
<feature type="compositionally biased region" description="Polar residues" evidence="1">
    <location>
        <begin position="227"/>
        <end position="243"/>
    </location>
</feature>
<feature type="signal peptide" evidence="3">
    <location>
        <begin position="1"/>
        <end position="24"/>
    </location>
</feature>
<dbReference type="InterPro" id="IPR036179">
    <property type="entry name" value="Ig-like_dom_sf"/>
</dbReference>
<feature type="region of interest" description="Disordered" evidence="1">
    <location>
        <begin position="199"/>
        <end position="269"/>
    </location>
</feature>
<dbReference type="InParanoid" id="W5LYW2"/>
<dbReference type="PANTHER" id="PTHR37996">
    <property type="entry name" value="B- AND T-LYMPHOCYTE ATTENUATOR"/>
    <property type="match status" value="1"/>
</dbReference>
<dbReference type="InterPro" id="IPR039257">
    <property type="entry name" value="BTLA"/>
</dbReference>
<dbReference type="GO" id="GO:0005886">
    <property type="term" value="C:plasma membrane"/>
    <property type="evidence" value="ECO:0000318"/>
    <property type="project" value="GO_Central"/>
</dbReference>
<keyword evidence="2" id="KW-0812">Transmembrane</keyword>
<dbReference type="PANTHER" id="PTHR37996:SF1">
    <property type="entry name" value="B- AND T-LYMPHOCYTE ATTENUATOR"/>
    <property type="match status" value="1"/>
</dbReference>
<dbReference type="InterPro" id="IPR003599">
    <property type="entry name" value="Ig_sub"/>
</dbReference>
<evidence type="ECO:0000313" key="5">
    <source>
        <dbReference type="Ensembl" id="ENSLOCP00000001319.1"/>
    </source>
</evidence>
<feature type="chain" id="PRO_5004865340" evidence="3">
    <location>
        <begin position="25"/>
        <end position="325"/>
    </location>
</feature>
<keyword evidence="2" id="KW-1133">Transmembrane helix</keyword>
<dbReference type="STRING" id="7918.ENSLOCP00000001319"/>
<dbReference type="Gene3D" id="2.60.40.10">
    <property type="entry name" value="Immunoglobulins"/>
    <property type="match status" value="1"/>
</dbReference>
<accession>W5LYW2</accession>
<dbReference type="SUPFAM" id="SSF48726">
    <property type="entry name" value="Immunoglobulin"/>
    <property type="match status" value="1"/>
</dbReference>
<reference evidence="5" key="3">
    <citation type="submission" date="2025-09" db="UniProtKB">
        <authorList>
            <consortium name="Ensembl"/>
        </authorList>
    </citation>
    <scope>IDENTIFICATION</scope>
</reference>
<keyword evidence="6" id="KW-1185">Reference proteome</keyword>
<dbReference type="HOGENOM" id="CLU_085244_0_0_1"/>
<name>W5LYW2_LEPOC</name>
<dbReference type="Bgee" id="ENSLOCG00000001174">
    <property type="expression patterns" value="Expressed in bone element and 8 other cell types or tissues"/>
</dbReference>
<keyword evidence="2" id="KW-0472">Membrane</keyword>
<dbReference type="InterPro" id="IPR007110">
    <property type="entry name" value="Ig-like_dom"/>
</dbReference>
<dbReference type="Ensembl" id="ENSLOCT00000001324.1">
    <property type="protein sequence ID" value="ENSLOCP00000001319.1"/>
    <property type="gene ID" value="ENSLOCG00000001174.1"/>
</dbReference>
<sequence>MFPPQRRLILELLLLLSVSSQVQGKENECALEVLVPRNSVLNSPALRRLTINCGLKYCEEKPAVKWCKLHEKTCNPVNKTDIITTEWKEKDPNSATYSLTFSKITLGDSGQYRCEAAANVSSVYQSTVSHSILVSVSEAVKTVNISENNTTGEEIPRQGNPDWLTYIYICAGVVAFIIIVMFISFLCIQGQKSPQSAAPVQTKQHIAPKPSGQGSAPPGLPDRPRSVRSQTAGPASETNTTYDNDGVRRKSRSKRTAPNGVSPTKQKVPSHVAVMVDHSDVYDNVERGEEEVYPIVYAALNHNSDKIAARSSEPLEDTEYAAIRV</sequence>
<dbReference type="SMART" id="SM00409">
    <property type="entry name" value="IG"/>
    <property type="match status" value="1"/>
</dbReference>
<dbReference type="GO" id="GO:0002768">
    <property type="term" value="P:immune response-regulating cell surface receptor signaling pathway"/>
    <property type="evidence" value="ECO:0000318"/>
    <property type="project" value="GO_Central"/>
</dbReference>
<organism evidence="5 6">
    <name type="scientific">Lepisosteus oculatus</name>
    <name type="common">Spotted gar</name>
    <dbReference type="NCBI Taxonomy" id="7918"/>
    <lineage>
        <taxon>Eukaryota</taxon>
        <taxon>Metazoa</taxon>
        <taxon>Chordata</taxon>
        <taxon>Craniata</taxon>
        <taxon>Vertebrata</taxon>
        <taxon>Euteleostomi</taxon>
        <taxon>Actinopterygii</taxon>
        <taxon>Neopterygii</taxon>
        <taxon>Holostei</taxon>
        <taxon>Semionotiformes</taxon>
        <taxon>Lepisosteidae</taxon>
        <taxon>Lepisosteus</taxon>
    </lineage>
</organism>
<dbReference type="GO" id="GO:0038023">
    <property type="term" value="F:signaling receptor activity"/>
    <property type="evidence" value="ECO:0000318"/>
    <property type="project" value="GO_Central"/>
</dbReference>
<dbReference type="EMBL" id="AHAT01025139">
    <property type="status" value="NOT_ANNOTATED_CDS"/>
    <property type="molecule type" value="Genomic_DNA"/>
</dbReference>
<dbReference type="EMBL" id="AHAT01025140">
    <property type="status" value="NOT_ANNOTATED_CDS"/>
    <property type="molecule type" value="Genomic_DNA"/>
</dbReference>
<dbReference type="OrthoDB" id="9947981at2759"/>
<evidence type="ECO:0000259" key="4">
    <source>
        <dbReference type="PROSITE" id="PS50835"/>
    </source>
</evidence>
<dbReference type="PROSITE" id="PS50835">
    <property type="entry name" value="IG_LIKE"/>
    <property type="match status" value="1"/>
</dbReference>
<reference evidence="6" key="1">
    <citation type="submission" date="2011-12" db="EMBL/GenBank/DDBJ databases">
        <title>The Draft Genome of Lepisosteus oculatus.</title>
        <authorList>
            <consortium name="The Broad Institute Genome Assembly &amp; Analysis Group"/>
            <consortium name="Computational R&amp;D Group"/>
            <consortium name="and Sequencing Platform"/>
            <person name="Di Palma F."/>
            <person name="Alfoldi J."/>
            <person name="Johnson J."/>
            <person name="Berlin A."/>
            <person name="Gnerre S."/>
            <person name="Jaffe D."/>
            <person name="MacCallum I."/>
            <person name="Young S."/>
            <person name="Walker B.J."/>
            <person name="Lander E.S."/>
            <person name="Lindblad-Toh K."/>
        </authorList>
    </citation>
    <scope>NUCLEOTIDE SEQUENCE [LARGE SCALE GENOMIC DNA]</scope>
</reference>
<dbReference type="GeneID" id="107079404"/>
<protein>
    <submittedName>
        <fullName evidence="5">B- and T-lymphocyte attenuator-like</fullName>
    </submittedName>
</protein>
<evidence type="ECO:0000256" key="2">
    <source>
        <dbReference type="SAM" id="Phobius"/>
    </source>
</evidence>
<dbReference type="InterPro" id="IPR013783">
    <property type="entry name" value="Ig-like_fold"/>
</dbReference>
<evidence type="ECO:0000313" key="6">
    <source>
        <dbReference type="Proteomes" id="UP000018468"/>
    </source>
</evidence>
<keyword evidence="3" id="KW-0732">Signal</keyword>
<reference evidence="5" key="2">
    <citation type="submission" date="2025-08" db="UniProtKB">
        <authorList>
            <consortium name="Ensembl"/>
        </authorList>
    </citation>
    <scope>IDENTIFICATION</scope>
</reference>
<dbReference type="Proteomes" id="UP000018468">
    <property type="component" value="Linkage group LG17"/>
</dbReference>
<dbReference type="AlphaFoldDB" id="W5LYW2"/>